<accession>A0A837CJB2</accession>
<dbReference type="EMBL" id="ADOU02000004">
    <property type="protein sequence ID" value="KGJ69242.1"/>
    <property type="molecule type" value="Genomic_DNA"/>
</dbReference>
<comment type="caution">
    <text evidence="2">The sequence shown here is derived from an EMBL/GenBank/DDBJ whole genome shotgun (WGS) entry which is preliminary data.</text>
</comment>
<name>A0A837CJB2_9BRAD</name>
<dbReference type="Proteomes" id="UP000024900">
    <property type="component" value="Unassembled WGS sequence"/>
</dbReference>
<dbReference type="AlphaFoldDB" id="A0A837CJB2"/>
<sequence length="97" mass="9427">MGLGGGGGGGDPKPGGPGGGGGGGNGWAETPLAAQNAIINAKVSLRMSSLLATSAADCHKPSSSQASTPLGKHRAMLSQVQKHLPSRSPAERDDVAA</sequence>
<reference evidence="2 3" key="1">
    <citation type="journal article" date="2014" name="BMC Genomics">
        <title>Comparative genomics of Bradyrhizobium japonicum CPAC 15 and Bradyrhizobium diazoefficiens CPAC 7: elite model strains for understanding symbiotic performance with soybean.</title>
        <authorList>
            <person name="Siqueira A.F."/>
            <person name="Ormeno-Orrillo E."/>
            <person name="Souza R.C."/>
            <person name="Rodrigues E.P."/>
            <person name="Almeida L.G."/>
            <person name="Barcellos F.G."/>
            <person name="Batista J.S."/>
            <person name="Nakatami A.S."/>
            <person name="Martinez-Romero E."/>
            <person name="Vasconcelos A.T."/>
            <person name="Hungria M."/>
        </authorList>
    </citation>
    <scope>NUCLEOTIDE SEQUENCE [LARGE SCALE GENOMIC DNA]</scope>
    <source>
        <strain evidence="2 3">SEMIA 5080</strain>
    </source>
</reference>
<gene>
    <name evidence="2" type="ORF">BJA5080_04996</name>
</gene>
<evidence type="ECO:0000313" key="2">
    <source>
        <dbReference type="EMBL" id="KGJ69242.1"/>
    </source>
</evidence>
<evidence type="ECO:0000256" key="1">
    <source>
        <dbReference type="SAM" id="MobiDB-lite"/>
    </source>
</evidence>
<feature type="compositionally biased region" description="Gly residues" evidence="1">
    <location>
        <begin position="1"/>
        <end position="26"/>
    </location>
</feature>
<feature type="region of interest" description="Disordered" evidence="1">
    <location>
        <begin position="1"/>
        <end position="29"/>
    </location>
</feature>
<organism evidence="2 3">
    <name type="scientific">Bradyrhizobium diazoefficiens SEMIA 5080</name>
    <dbReference type="NCBI Taxonomy" id="754504"/>
    <lineage>
        <taxon>Bacteria</taxon>
        <taxon>Pseudomonadati</taxon>
        <taxon>Pseudomonadota</taxon>
        <taxon>Alphaproteobacteria</taxon>
        <taxon>Hyphomicrobiales</taxon>
        <taxon>Nitrobacteraceae</taxon>
        <taxon>Bradyrhizobium</taxon>
    </lineage>
</organism>
<proteinExistence type="predicted"/>
<evidence type="ECO:0000313" key="3">
    <source>
        <dbReference type="Proteomes" id="UP000024900"/>
    </source>
</evidence>
<protein>
    <submittedName>
        <fullName evidence="2">Uncharacterized protein</fullName>
    </submittedName>
</protein>
<feature type="region of interest" description="Disordered" evidence="1">
    <location>
        <begin position="54"/>
        <end position="97"/>
    </location>
</feature>